<accession>A0ABU3Y5N2</accession>
<sequence>MAATPEVPKIPCAAPGTVDLAPLCTLDREETPNGVILTLRHPDGAFHRLQVTQDGRGVIAADGAEPAKVTPIGPDSIEVALGGARYRLPATVRQ</sequence>
<gene>
    <name evidence="1" type="ORF">RZN05_05280</name>
</gene>
<dbReference type="RefSeq" id="WP_317225573.1">
    <property type="nucleotide sequence ID" value="NZ_JAWJEJ010000001.1"/>
</dbReference>
<protein>
    <submittedName>
        <fullName evidence="1">Uncharacterized protein</fullName>
    </submittedName>
</protein>
<reference evidence="1 2" key="1">
    <citation type="submission" date="2023-10" db="EMBL/GenBank/DDBJ databases">
        <title>Sphingomonas sp. HF-S4 16S ribosomal RNA gene Genome sequencing and assembly.</title>
        <authorList>
            <person name="Lee H."/>
        </authorList>
    </citation>
    <scope>NUCLEOTIDE SEQUENCE [LARGE SCALE GENOMIC DNA]</scope>
    <source>
        <strain evidence="1 2">HF-S4</strain>
    </source>
</reference>
<evidence type="ECO:0000313" key="1">
    <source>
        <dbReference type="EMBL" id="MDV3456387.1"/>
    </source>
</evidence>
<comment type="caution">
    <text evidence="1">The sequence shown here is derived from an EMBL/GenBank/DDBJ whole genome shotgun (WGS) entry which is preliminary data.</text>
</comment>
<dbReference type="EMBL" id="JAWJEJ010000001">
    <property type="protein sequence ID" value="MDV3456387.1"/>
    <property type="molecule type" value="Genomic_DNA"/>
</dbReference>
<name>A0ABU3Y5N2_9SPHN</name>
<organism evidence="1 2">
    <name type="scientific">Sphingomonas agrestis</name>
    <dbReference type="NCBI Taxonomy" id="3080540"/>
    <lineage>
        <taxon>Bacteria</taxon>
        <taxon>Pseudomonadati</taxon>
        <taxon>Pseudomonadota</taxon>
        <taxon>Alphaproteobacteria</taxon>
        <taxon>Sphingomonadales</taxon>
        <taxon>Sphingomonadaceae</taxon>
        <taxon>Sphingomonas</taxon>
    </lineage>
</organism>
<dbReference type="Proteomes" id="UP001273531">
    <property type="component" value="Unassembled WGS sequence"/>
</dbReference>
<keyword evidence="2" id="KW-1185">Reference proteome</keyword>
<evidence type="ECO:0000313" key="2">
    <source>
        <dbReference type="Proteomes" id="UP001273531"/>
    </source>
</evidence>
<proteinExistence type="predicted"/>